<evidence type="ECO:0000313" key="3">
    <source>
        <dbReference type="Proteomes" id="UP000217790"/>
    </source>
</evidence>
<dbReference type="Proteomes" id="UP000217790">
    <property type="component" value="Unassembled WGS sequence"/>
</dbReference>
<feature type="region of interest" description="Disordered" evidence="1">
    <location>
        <begin position="1"/>
        <end position="136"/>
    </location>
</feature>
<dbReference type="AlphaFoldDB" id="A0A2H3E9I0"/>
<feature type="compositionally biased region" description="Low complexity" evidence="1">
    <location>
        <begin position="74"/>
        <end position="92"/>
    </location>
</feature>
<gene>
    <name evidence="2" type="ORF">ARMGADRAFT_1072733</name>
</gene>
<feature type="compositionally biased region" description="Basic and acidic residues" evidence="1">
    <location>
        <begin position="111"/>
        <end position="127"/>
    </location>
</feature>
<proteinExistence type="predicted"/>
<keyword evidence="3" id="KW-1185">Reference proteome</keyword>
<feature type="compositionally biased region" description="Polar residues" evidence="1">
    <location>
        <begin position="93"/>
        <end position="109"/>
    </location>
</feature>
<dbReference type="InParanoid" id="A0A2H3E9I0"/>
<protein>
    <submittedName>
        <fullName evidence="2">Uncharacterized protein</fullName>
    </submittedName>
</protein>
<dbReference type="STRING" id="47427.A0A2H3E9I0"/>
<name>A0A2H3E9I0_ARMGA</name>
<organism evidence="2 3">
    <name type="scientific">Armillaria gallica</name>
    <name type="common">Bulbous honey fungus</name>
    <name type="synonym">Armillaria bulbosa</name>
    <dbReference type="NCBI Taxonomy" id="47427"/>
    <lineage>
        <taxon>Eukaryota</taxon>
        <taxon>Fungi</taxon>
        <taxon>Dikarya</taxon>
        <taxon>Basidiomycota</taxon>
        <taxon>Agaricomycotina</taxon>
        <taxon>Agaricomycetes</taxon>
        <taxon>Agaricomycetidae</taxon>
        <taxon>Agaricales</taxon>
        <taxon>Marasmiineae</taxon>
        <taxon>Physalacriaceae</taxon>
        <taxon>Armillaria</taxon>
    </lineage>
</organism>
<dbReference type="EMBL" id="KZ293646">
    <property type="protein sequence ID" value="PBL00373.1"/>
    <property type="molecule type" value="Genomic_DNA"/>
</dbReference>
<accession>A0A2H3E9I0</accession>
<dbReference type="OrthoDB" id="3069771at2759"/>
<feature type="compositionally biased region" description="Polar residues" evidence="1">
    <location>
        <begin position="16"/>
        <end position="25"/>
    </location>
</feature>
<evidence type="ECO:0000313" key="2">
    <source>
        <dbReference type="EMBL" id="PBL00373.1"/>
    </source>
</evidence>
<sequence>MIRRRQRRKLEDTNDQRSAWSSSTRRMPPLVPEPYDPYGCSGSEHPLLPLHPGHQFDSVESHLRAGHRPRKGQPSSSSGPTAAASTSHESSSVNQTGGPASDSNTSVQLRSEMENLRREVDEIRARGLYEPPPEYT</sequence>
<reference evidence="3" key="1">
    <citation type="journal article" date="2017" name="Nat. Ecol. Evol.">
        <title>Genome expansion and lineage-specific genetic innovations in the forest pathogenic fungi Armillaria.</title>
        <authorList>
            <person name="Sipos G."/>
            <person name="Prasanna A.N."/>
            <person name="Walter M.C."/>
            <person name="O'Connor E."/>
            <person name="Balint B."/>
            <person name="Krizsan K."/>
            <person name="Kiss B."/>
            <person name="Hess J."/>
            <person name="Varga T."/>
            <person name="Slot J."/>
            <person name="Riley R."/>
            <person name="Boka B."/>
            <person name="Rigling D."/>
            <person name="Barry K."/>
            <person name="Lee J."/>
            <person name="Mihaltcheva S."/>
            <person name="LaButti K."/>
            <person name="Lipzen A."/>
            <person name="Waldron R."/>
            <person name="Moloney N.M."/>
            <person name="Sperisen C."/>
            <person name="Kredics L."/>
            <person name="Vagvoelgyi C."/>
            <person name="Patrignani A."/>
            <person name="Fitzpatrick D."/>
            <person name="Nagy I."/>
            <person name="Doyle S."/>
            <person name="Anderson J.B."/>
            <person name="Grigoriev I.V."/>
            <person name="Gueldener U."/>
            <person name="Muensterkoetter M."/>
            <person name="Nagy L.G."/>
        </authorList>
    </citation>
    <scope>NUCLEOTIDE SEQUENCE [LARGE SCALE GENOMIC DNA]</scope>
    <source>
        <strain evidence="3">Ar21-2</strain>
    </source>
</reference>
<evidence type="ECO:0000256" key="1">
    <source>
        <dbReference type="SAM" id="MobiDB-lite"/>
    </source>
</evidence>